<feature type="transmembrane region" description="Helical" evidence="1">
    <location>
        <begin position="14"/>
        <end position="36"/>
    </location>
</feature>
<name>A0A0V1FDP8_TRIPS</name>
<sequence>MQITNAIAVPYHQYLGICLFANVANGSVFSIWCNYYDVMMYREWKREETKNTDKIVQKFIDGIEADQKKSRGMYNFPAVLDLRYFTTK</sequence>
<keyword evidence="1" id="KW-0812">Transmembrane</keyword>
<evidence type="ECO:0000313" key="2">
    <source>
        <dbReference type="EMBL" id="KRY84189.1"/>
    </source>
</evidence>
<dbReference type="EMBL" id="JYDT01000120">
    <property type="protein sequence ID" value="KRY84189.1"/>
    <property type="molecule type" value="Genomic_DNA"/>
</dbReference>
<proteinExistence type="predicted"/>
<evidence type="ECO:0000313" key="3">
    <source>
        <dbReference type="Proteomes" id="UP000054995"/>
    </source>
</evidence>
<keyword evidence="3" id="KW-1185">Reference proteome</keyword>
<organism evidence="2 3">
    <name type="scientific">Trichinella pseudospiralis</name>
    <name type="common">Parasitic roundworm</name>
    <dbReference type="NCBI Taxonomy" id="6337"/>
    <lineage>
        <taxon>Eukaryota</taxon>
        <taxon>Metazoa</taxon>
        <taxon>Ecdysozoa</taxon>
        <taxon>Nematoda</taxon>
        <taxon>Enoplea</taxon>
        <taxon>Dorylaimia</taxon>
        <taxon>Trichinellida</taxon>
        <taxon>Trichinellidae</taxon>
        <taxon>Trichinella</taxon>
    </lineage>
</organism>
<protein>
    <submittedName>
        <fullName evidence="2">Uncharacterized protein</fullName>
    </submittedName>
</protein>
<reference evidence="2 3" key="1">
    <citation type="submission" date="2015-01" db="EMBL/GenBank/DDBJ databases">
        <title>Evolution of Trichinella species and genotypes.</title>
        <authorList>
            <person name="Korhonen P.K."/>
            <person name="Edoardo P."/>
            <person name="Giuseppe L.R."/>
            <person name="Gasser R.B."/>
        </authorList>
    </citation>
    <scope>NUCLEOTIDE SEQUENCE [LARGE SCALE GENOMIC DNA]</scope>
    <source>
        <strain evidence="2">ISS470</strain>
    </source>
</reference>
<accession>A0A0V1FDP8</accession>
<keyword evidence="1" id="KW-1133">Transmembrane helix</keyword>
<dbReference type="AlphaFoldDB" id="A0A0V1FDP8"/>
<dbReference type="Proteomes" id="UP000054995">
    <property type="component" value="Unassembled WGS sequence"/>
</dbReference>
<keyword evidence="1" id="KW-0472">Membrane</keyword>
<gene>
    <name evidence="2" type="ORF">T4D_3497</name>
</gene>
<evidence type="ECO:0000256" key="1">
    <source>
        <dbReference type="SAM" id="Phobius"/>
    </source>
</evidence>
<comment type="caution">
    <text evidence="2">The sequence shown here is derived from an EMBL/GenBank/DDBJ whole genome shotgun (WGS) entry which is preliminary data.</text>
</comment>